<reference evidence="5 6" key="1">
    <citation type="submission" date="2015-11" db="EMBL/GenBank/DDBJ databases">
        <title>Genomes and virulence difference between two physiological races of Phytophthora nicotianae.</title>
        <authorList>
            <person name="Liu H."/>
            <person name="Ma X."/>
            <person name="Yu H."/>
            <person name="Fang D."/>
            <person name="Li Y."/>
            <person name="Wang X."/>
            <person name="Wang W."/>
            <person name="Dong Y."/>
            <person name="Xiao B."/>
        </authorList>
    </citation>
    <scope>NUCLEOTIDE SEQUENCE [LARGE SCALE GENOMIC DNA]</scope>
    <source>
        <strain evidence="6">race 1</strain>
    </source>
</reference>
<protein>
    <recommendedName>
        <fullName evidence="4">EF-hand domain-containing protein</fullName>
    </recommendedName>
</protein>
<feature type="region of interest" description="Disordered" evidence="3">
    <location>
        <begin position="326"/>
        <end position="364"/>
    </location>
</feature>
<dbReference type="AlphaFoldDB" id="A0A0W8DRX6"/>
<dbReference type="PROSITE" id="PS50082">
    <property type="entry name" value="WD_REPEATS_2"/>
    <property type="match status" value="1"/>
</dbReference>
<feature type="domain" description="EF-hand" evidence="4">
    <location>
        <begin position="430"/>
        <end position="465"/>
    </location>
</feature>
<evidence type="ECO:0000313" key="6">
    <source>
        <dbReference type="Proteomes" id="UP000054636"/>
    </source>
</evidence>
<dbReference type="InterPro" id="IPR001680">
    <property type="entry name" value="WD40_rpt"/>
</dbReference>
<evidence type="ECO:0000256" key="1">
    <source>
        <dbReference type="ARBA" id="ARBA00022837"/>
    </source>
</evidence>
<feature type="domain" description="EF-hand" evidence="4">
    <location>
        <begin position="466"/>
        <end position="501"/>
    </location>
</feature>
<evidence type="ECO:0000256" key="3">
    <source>
        <dbReference type="SAM" id="MobiDB-lite"/>
    </source>
</evidence>
<dbReference type="PROSITE" id="PS00018">
    <property type="entry name" value="EF_HAND_1"/>
    <property type="match status" value="2"/>
</dbReference>
<feature type="compositionally biased region" description="Polar residues" evidence="3">
    <location>
        <begin position="99"/>
        <end position="111"/>
    </location>
</feature>
<evidence type="ECO:0000259" key="4">
    <source>
        <dbReference type="PROSITE" id="PS50222"/>
    </source>
</evidence>
<name>A0A0W8DRX6_PHYNI</name>
<dbReference type="SUPFAM" id="SSF47473">
    <property type="entry name" value="EF-hand"/>
    <property type="match status" value="1"/>
</dbReference>
<dbReference type="InterPro" id="IPR002048">
    <property type="entry name" value="EF_hand_dom"/>
</dbReference>
<evidence type="ECO:0000313" key="5">
    <source>
        <dbReference type="EMBL" id="KUF99016.1"/>
    </source>
</evidence>
<dbReference type="GO" id="GO:0005509">
    <property type="term" value="F:calcium ion binding"/>
    <property type="evidence" value="ECO:0007669"/>
    <property type="project" value="InterPro"/>
</dbReference>
<gene>
    <name evidence="5" type="ORF">AM588_10008358</name>
</gene>
<feature type="compositionally biased region" description="Basic and acidic residues" evidence="3">
    <location>
        <begin position="390"/>
        <end position="401"/>
    </location>
</feature>
<dbReference type="Proteomes" id="UP000054636">
    <property type="component" value="Unassembled WGS sequence"/>
</dbReference>
<dbReference type="PROSITE" id="PS50222">
    <property type="entry name" value="EF_HAND_2"/>
    <property type="match status" value="2"/>
</dbReference>
<feature type="compositionally biased region" description="Low complexity" evidence="3">
    <location>
        <begin position="336"/>
        <end position="345"/>
    </location>
</feature>
<proteinExistence type="predicted"/>
<comment type="caution">
    <text evidence="5">The sequence shown here is derived from an EMBL/GenBank/DDBJ whole genome shotgun (WGS) entry which is preliminary data.</text>
</comment>
<keyword evidence="2" id="KW-0853">WD repeat</keyword>
<sequence length="533" mass="58125">MAHQAGVLSVQSVPWPGELLSLGADGVVKIWDHTATCVGHILTTAEQSSASASAWKFIRRDHTVGTQNDLFERIAKEVIAKHQRRLKKELSRQRKAGHQPQNEQPVSENSLATPSSLLELDSTVKLPFGPQISGFPDASIAMTNAANALVTQVPFSVTSVTSGIHQGIFGPEEAQHLRSIAKKSKALLLDVSDKRKRMAALAPLFSSPEEMGRARAKAKAKARAMMNNSPQILDFPSRALTNYPLELERRAAANAKASASALRAFDPEPSPFLREKLQDAASSIGKSVKSTPKKRLRRPIATPEIDIKMNASVVILARNVSLPKLAQSPGQEPGESSHTLSSSASAPVLNATEPASGPEKKIRSSNIERKLKLCQKIVANVCLMSSKPKVSKEHSEKEKPDSPSANTRHQALALAIAQGKNPFGPNYTVKQVEQLAVRLARLDEDGSGDLDQQEWKQLVEFCGLESNATSIDNLFHSLDRDSDGTVSIRELLPSLVSWQNFGSHFFFILFWLESDFQGNCSCFFLSVVPPSFH</sequence>
<feature type="region of interest" description="Disordered" evidence="3">
    <location>
        <begin position="388"/>
        <end position="408"/>
    </location>
</feature>
<feature type="compositionally biased region" description="Basic residues" evidence="3">
    <location>
        <begin position="85"/>
        <end position="97"/>
    </location>
</feature>
<dbReference type="InterPro" id="IPR018247">
    <property type="entry name" value="EF_Hand_1_Ca_BS"/>
</dbReference>
<feature type="repeat" description="WD" evidence="2">
    <location>
        <begin position="1"/>
        <end position="32"/>
    </location>
</feature>
<dbReference type="Gene3D" id="1.10.238.10">
    <property type="entry name" value="EF-hand"/>
    <property type="match status" value="1"/>
</dbReference>
<dbReference type="CDD" id="cd00051">
    <property type="entry name" value="EFh"/>
    <property type="match status" value="1"/>
</dbReference>
<keyword evidence="1" id="KW-0106">Calcium</keyword>
<feature type="region of interest" description="Disordered" evidence="3">
    <location>
        <begin position="85"/>
        <end position="111"/>
    </location>
</feature>
<organism evidence="5 6">
    <name type="scientific">Phytophthora nicotianae</name>
    <name type="common">Potato buckeye rot agent</name>
    <name type="synonym">Phytophthora parasitica</name>
    <dbReference type="NCBI Taxonomy" id="4792"/>
    <lineage>
        <taxon>Eukaryota</taxon>
        <taxon>Sar</taxon>
        <taxon>Stramenopiles</taxon>
        <taxon>Oomycota</taxon>
        <taxon>Peronosporomycetes</taxon>
        <taxon>Peronosporales</taxon>
        <taxon>Peronosporaceae</taxon>
        <taxon>Phytophthora</taxon>
    </lineage>
</organism>
<accession>A0A0W8DRX6</accession>
<dbReference type="InterPro" id="IPR011992">
    <property type="entry name" value="EF-hand-dom_pair"/>
</dbReference>
<evidence type="ECO:0000256" key="2">
    <source>
        <dbReference type="PROSITE-ProRule" id="PRU00221"/>
    </source>
</evidence>
<dbReference type="EMBL" id="LNFP01000045">
    <property type="protein sequence ID" value="KUF99016.1"/>
    <property type="molecule type" value="Genomic_DNA"/>
</dbReference>